<dbReference type="Proteomes" id="UP001066276">
    <property type="component" value="Chromosome 4_2"/>
</dbReference>
<gene>
    <name evidence="1" type="ORF">NDU88_002387</name>
</gene>
<organism evidence="1 2">
    <name type="scientific">Pleurodeles waltl</name>
    <name type="common">Iberian ribbed newt</name>
    <dbReference type="NCBI Taxonomy" id="8319"/>
    <lineage>
        <taxon>Eukaryota</taxon>
        <taxon>Metazoa</taxon>
        <taxon>Chordata</taxon>
        <taxon>Craniata</taxon>
        <taxon>Vertebrata</taxon>
        <taxon>Euteleostomi</taxon>
        <taxon>Amphibia</taxon>
        <taxon>Batrachia</taxon>
        <taxon>Caudata</taxon>
        <taxon>Salamandroidea</taxon>
        <taxon>Salamandridae</taxon>
        <taxon>Pleurodelinae</taxon>
        <taxon>Pleurodeles</taxon>
    </lineage>
</organism>
<dbReference type="EMBL" id="JANPWB010000008">
    <property type="protein sequence ID" value="KAJ1161907.1"/>
    <property type="molecule type" value="Genomic_DNA"/>
</dbReference>
<sequence>MKSVRLISAFCEVMETAGSSQCAAEVPSLDAMCLLINESVEALLKAQEPNGPGPKVPMLHNQDMQHNGPEDVNDKRGLFAQRAELSNLFKHIRDNLGFPIPIENGTDEDVFMQYRIPDPKSLHPHFAVSKDVLQELGSVPATRSRFSRSAALEESGESCSVRPGRTGFVSCA</sequence>
<keyword evidence="2" id="KW-1185">Reference proteome</keyword>
<dbReference type="AlphaFoldDB" id="A0AAV7SBG3"/>
<evidence type="ECO:0000313" key="1">
    <source>
        <dbReference type="EMBL" id="KAJ1161907.1"/>
    </source>
</evidence>
<proteinExistence type="predicted"/>
<evidence type="ECO:0000313" key="2">
    <source>
        <dbReference type="Proteomes" id="UP001066276"/>
    </source>
</evidence>
<reference evidence="1" key="1">
    <citation type="journal article" date="2022" name="bioRxiv">
        <title>Sequencing and chromosome-scale assembly of the giantPleurodeles waltlgenome.</title>
        <authorList>
            <person name="Brown T."/>
            <person name="Elewa A."/>
            <person name="Iarovenko S."/>
            <person name="Subramanian E."/>
            <person name="Araus A.J."/>
            <person name="Petzold A."/>
            <person name="Susuki M."/>
            <person name="Suzuki K.-i.T."/>
            <person name="Hayashi T."/>
            <person name="Toyoda A."/>
            <person name="Oliveira C."/>
            <person name="Osipova E."/>
            <person name="Leigh N.D."/>
            <person name="Simon A."/>
            <person name="Yun M.H."/>
        </authorList>
    </citation>
    <scope>NUCLEOTIDE SEQUENCE</scope>
    <source>
        <strain evidence="1">20211129_DDA</strain>
        <tissue evidence="1">Liver</tissue>
    </source>
</reference>
<name>A0AAV7SBG3_PLEWA</name>
<accession>A0AAV7SBG3</accession>
<protein>
    <submittedName>
        <fullName evidence="1">Uncharacterized protein</fullName>
    </submittedName>
</protein>
<comment type="caution">
    <text evidence="1">The sequence shown here is derived from an EMBL/GenBank/DDBJ whole genome shotgun (WGS) entry which is preliminary data.</text>
</comment>